<organism evidence="1 2">
    <name type="scientific">Synaphobranchus kaupii</name>
    <name type="common">Kaup's arrowtooth eel</name>
    <dbReference type="NCBI Taxonomy" id="118154"/>
    <lineage>
        <taxon>Eukaryota</taxon>
        <taxon>Metazoa</taxon>
        <taxon>Chordata</taxon>
        <taxon>Craniata</taxon>
        <taxon>Vertebrata</taxon>
        <taxon>Euteleostomi</taxon>
        <taxon>Actinopterygii</taxon>
        <taxon>Neopterygii</taxon>
        <taxon>Teleostei</taxon>
        <taxon>Anguilliformes</taxon>
        <taxon>Synaphobranchidae</taxon>
        <taxon>Synaphobranchus</taxon>
    </lineage>
</organism>
<dbReference type="EMBL" id="JAINUF010000012">
    <property type="protein sequence ID" value="KAJ8345172.1"/>
    <property type="molecule type" value="Genomic_DNA"/>
</dbReference>
<protein>
    <submittedName>
        <fullName evidence="1">Uncharacterized protein</fullName>
    </submittedName>
</protein>
<comment type="caution">
    <text evidence="1">The sequence shown here is derived from an EMBL/GenBank/DDBJ whole genome shotgun (WGS) entry which is preliminary data.</text>
</comment>
<dbReference type="AlphaFoldDB" id="A0A9Q1EU90"/>
<proteinExistence type="predicted"/>
<reference evidence="1" key="1">
    <citation type="journal article" date="2023" name="Science">
        <title>Genome structures resolve the early diversification of teleost fishes.</title>
        <authorList>
            <person name="Parey E."/>
            <person name="Louis A."/>
            <person name="Montfort J."/>
            <person name="Bouchez O."/>
            <person name="Roques C."/>
            <person name="Iampietro C."/>
            <person name="Lluch J."/>
            <person name="Castinel A."/>
            <person name="Donnadieu C."/>
            <person name="Desvignes T."/>
            <person name="Floi Bucao C."/>
            <person name="Jouanno E."/>
            <person name="Wen M."/>
            <person name="Mejri S."/>
            <person name="Dirks R."/>
            <person name="Jansen H."/>
            <person name="Henkel C."/>
            <person name="Chen W.J."/>
            <person name="Zahm M."/>
            <person name="Cabau C."/>
            <person name="Klopp C."/>
            <person name="Thompson A.W."/>
            <person name="Robinson-Rechavi M."/>
            <person name="Braasch I."/>
            <person name="Lecointre G."/>
            <person name="Bobe J."/>
            <person name="Postlethwait J.H."/>
            <person name="Berthelot C."/>
            <person name="Roest Crollius H."/>
            <person name="Guiguen Y."/>
        </authorList>
    </citation>
    <scope>NUCLEOTIDE SEQUENCE</scope>
    <source>
        <strain evidence="1">WJC10195</strain>
    </source>
</reference>
<keyword evidence="2" id="KW-1185">Reference proteome</keyword>
<evidence type="ECO:0000313" key="2">
    <source>
        <dbReference type="Proteomes" id="UP001152622"/>
    </source>
</evidence>
<accession>A0A9Q1EU90</accession>
<sequence>MKVIVSASGDNGRVRLQGVVRILIRVVGLDGSFRGYLFSAGAPPLQLSFQVQRTVVVLICLFLDLVLKGPLLESFVSTIRK</sequence>
<gene>
    <name evidence="1" type="ORF">SKAU_G00293650</name>
</gene>
<evidence type="ECO:0000313" key="1">
    <source>
        <dbReference type="EMBL" id="KAJ8345172.1"/>
    </source>
</evidence>
<name>A0A9Q1EU90_SYNKA</name>
<dbReference type="Proteomes" id="UP001152622">
    <property type="component" value="Chromosome 12"/>
</dbReference>